<evidence type="ECO:0008006" key="4">
    <source>
        <dbReference type="Google" id="ProtNLM"/>
    </source>
</evidence>
<evidence type="ECO:0000313" key="2">
    <source>
        <dbReference type="EMBL" id="OEL29491.1"/>
    </source>
</evidence>
<evidence type="ECO:0000313" key="3">
    <source>
        <dbReference type="Proteomes" id="UP000095767"/>
    </source>
</evidence>
<comment type="caution">
    <text evidence="2">The sequence shown here is derived from an EMBL/GenBank/DDBJ whole genome shotgun (WGS) entry which is preliminary data.</text>
</comment>
<dbReference type="EMBL" id="LWDX02027507">
    <property type="protein sequence ID" value="OEL29491.1"/>
    <property type="molecule type" value="Genomic_DNA"/>
</dbReference>
<reference evidence="2 3" key="1">
    <citation type="submission" date="2016-09" db="EMBL/GenBank/DDBJ databases">
        <title>The draft genome of Dichanthelium oligosanthes: A C3 panicoid grass species.</title>
        <authorList>
            <person name="Studer A.J."/>
            <person name="Schnable J.C."/>
            <person name="Brutnell T.P."/>
        </authorList>
    </citation>
    <scope>NUCLEOTIDE SEQUENCE [LARGE SCALE GENOMIC DNA]</scope>
    <source>
        <strain evidence="3">cv. Kellogg 1175</strain>
        <tissue evidence="2">Leaf</tissue>
    </source>
</reference>
<name>A0A1E5VWK4_9POAL</name>
<evidence type="ECO:0000256" key="1">
    <source>
        <dbReference type="SAM" id="MobiDB-lite"/>
    </source>
</evidence>
<dbReference type="Proteomes" id="UP000095767">
    <property type="component" value="Unassembled WGS sequence"/>
</dbReference>
<protein>
    <recommendedName>
        <fullName evidence="4">Up-frameshift suppressor 2 C-terminal domain-containing protein</fullName>
    </recommendedName>
</protein>
<gene>
    <name evidence="2" type="ORF">BAE44_0009487</name>
</gene>
<proteinExistence type="predicted"/>
<accession>A0A1E5VWK4</accession>
<dbReference type="STRING" id="888268.A0A1E5VWK4"/>
<keyword evidence="3" id="KW-1185">Reference proteome</keyword>
<sequence>MLIPVDCPLVQSTKQQGDAELEEMQTIKRKILEYNEREELELDGGLLQVQGGDWGQGGSGNMPLPGLPGRVSWDGPNRGGGVRRHYWVAGGFYRGYGRR</sequence>
<feature type="region of interest" description="Disordered" evidence="1">
    <location>
        <begin position="51"/>
        <end position="75"/>
    </location>
</feature>
<organism evidence="2 3">
    <name type="scientific">Dichanthelium oligosanthes</name>
    <dbReference type="NCBI Taxonomy" id="888268"/>
    <lineage>
        <taxon>Eukaryota</taxon>
        <taxon>Viridiplantae</taxon>
        <taxon>Streptophyta</taxon>
        <taxon>Embryophyta</taxon>
        <taxon>Tracheophyta</taxon>
        <taxon>Spermatophyta</taxon>
        <taxon>Magnoliopsida</taxon>
        <taxon>Liliopsida</taxon>
        <taxon>Poales</taxon>
        <taxon>Poaceae</taxon>
        <taxon>PACMAD clade</taxon>
        <taxon>Panicoideae</taxon>
        <taxon>Panicodae</taxon>
        <taxon>Paniceae</taxon>
        <taxon>Dichantheliinae</taxon>
        <taxon>Dichanthelium</taxon>
    </lineage>
</organism>
<dbReference type="AlphaFoldDB" id="A0A1E5VWK4"/>
<dbReference type="OrthoDB" id="27832at2759"/>